<dbReference type="InterPro" id="IPR014710">
    <property type="entry name" value="RmlC-like_jellyroll"/>
</dbReference>
<evidence type="ECO:0000313" key="2">
    <source>
        <dbReference type="EMBL" id="GAA4314628.1"/>
    </source>
</evidence>
<dbReference type="PROSITE" id="PS50042">
    <property type="entry name" value="CNMP_BINDING_3"/>
    <property type="match status" value="1"/>
</dbReference>
<comment type="caution">
    <text evidence="2">The sequence shown here is derived from an EMBL/GenBank/DDBJ whole genome shotgun (WGS) entry which is preliminary data.</text>
</comment>
<dbReference type="Pfam" id="PF00027">
    <property type="entry name" value="cNMP_binding"/>
    <property type="match status" value="1"/>
</dbReference>
<reference evidence="3" key="1">
    <citation type="journal article" date="2019" name="Int. J. Syst. Evol. Microbiol.">
        <title>The Global Catalogue of Microorganisms (GCM) 10K type strain sequencing project: providing services to taxonomists for standard genome sequencing and annotation.</title>
        <authorList>
            <consortium name="The Broad Institute Genomics Platform"/>
            <consortium name="The Broad Institute Genome Sequencing Center for Infectious Disease"/>
            <person name="Wu L."/>
            <person name="Ma J."/>
        </authorList>
    </citation>
    <scope>NUCLEOTIDE SEQUENCE [LARGE SCALE GENOMIC DNA]</scope>
    <source>
        <strain evidence="3">JCM 17664</strain>
    </source>
</reference>
<feature type="domain" description="Cyclic nucleotide-binding" evidence="1">
    <location>
        <begin position="10"/>
        <end position="112"/>
    </location>
</feature>
<dbReference type="Proteomes" id="UP001501207">
    <property type="component" value="Unassembled WGS sequence"/>
</dbReference>
<gene>
    <name evidence="2" type="ORF">GCM10023143_25580</name>
</gene>
<dbReference type="CDD" id="cd00038">
    <property type="entry name" value="CAP_ED"/>
    <property type="match status" value="1"/>
</dbReference>
<proteinExistence type="predicted"/>
<dbReference type="Gene3D" id="2.60.120.10">
    <property type="entry name" value="Jelly Rolls"/>
    <property type="match status" value="1"/>
</dbReference>
<name>A0ABP8G046_9BACT</name>
<dbReference type="SMART" id="SM00100">
    <property type="entry name" value="cNMP"/>
    <property type="match status" value="1"/>
</dbReference>
<protein>
    <submittedName>
        <fullName evidence="2">Crp/Fnr family transcriptional regulator</fullName>
    </submittedName>
</protein>
<sequence length="187" mass="21232">MPEFFDAISRFTALGPESRAALEAVLETRDAPRGTMLVRPGSVCPTIYFVEKGLTRTFYYKDDRDITDWISTEGSFAGSMVSFLSGYPDRRGVETLEDSTLQALQREDLQRLCASHHEVERLARLLVESGLIQMQQRFDDLHFATAAERYGKLVQEQPDLIRRVPLGMLASYLGITPETLSRIRGRR</sequence>
<dbReference type="SUPFAM" id="SSF51206">
    <property type="entry name" value="cAMP-binding domain-like"/>
    <property type="match status" value="1"/>
</dbReference>
<organism evidence="2 3">
    <name type="scientific">Compostibacter hankyongensis</name>
    <dbReference type="NCBI Taxonomy" id="1007089"/>
    <lineage>
        <taxon>Bacteria</taxon>
        <taxon>Pseudomonadati</taxon>
        <taxon>Bacteroidota</taxon>
        <taxon>Chitinophagia</taxon>
        <taxon>Chitinophagales</taxon>
        <taxon>Chitinophagaceae</taxon>
        <taxon>Compostibacter</taxon>
    </lineage>
</organism>
<dbReference type="EMBL" id="BAABFN010000006">
    <property type="protein sequence ID" value="GAA4314628.1"/>
    <property type="molecule type" value="Genomic_DNA"/>
</dbReference>
<dbReference type="RefSeq" id="WP_344979917.1">
    <property type="nucleotide sequence ID" value="NZ_BAABFN010000006.1"/>
</dbReference>
<accession>A0ABP8G046</accession>
<dbReference type="InterPro" id="IPR018490">
    <property type="entry name" value="cNMP-bd_dom_sf"/>
</dbReference>
<keyword evidence="3" id="KW-1185">Reference proteome</keyword>
<evidence type="ECO:0000259" key="1">
    <source>
        <dbReference type="PROSITE" id="PS50042"/>
    </source>
</evidence>
<evidence type="ECO:0000313" key="3">
    <source>
        <dbReference type="Proteomes" id="UP001501207"/>
    </source>
</evidence>
<dbReference type="InterPro" id="IPR000595">
    <property type="entry name" value="cNMP-bd_dom"/>
</dbReference>